<dbReference type="PANTHER" id="PTHR34473:SF2">
    <property type="entry name" value="UPF0699 TRANSMEMBRANE PROTEIN YDBT"/>
    <property type="match status" value="1"/>
</dbReference>
<evidence type="ECO:0000259" key="2">
    <source>
        <dbReference type="Pfam" id="PF03703"/>
    </source>
</evidence>
<feature type="transmembrane region" description="Helical" evidence="1">
    <location>
        <begin position="190"/>
        <end position="208"/>
    </location>
</feature>
<dbReference type="Pfam" id="PF03703">
    <property type="entry name" value="bPH_2"/>
    <property type="match status" value="3"/>
</dbReference>
<feature type="domain" description="YdbS-like PH" evidence="2">
    <location>
        <begin position="264"/>
        <end position="345"/>
    </location>
</feature>
<dbReference type="EMBL" id="BBXV01000024">
    <property type="protein sequence ID" value="GAQ18220.1"/>
    <property type="molecule type" value="Genomic_DNA"/>
</dbReference>
<reference evidence="4" key="1">
    <citation type="submission" date="2015-07" db="EMBL/GenBank/DDBJ databases">
        <title>Draft Genome Sequence of Oceanobacillus picturae Heshi-B3 that Was Isolated from Fermented Rice Bran with Aging Salted Mackerel, Which Was Named Heshiko as Traditional Fermented Seafood in Japan.</title>
        <authorList>
            <person name="Akuzawa S."/>
            <person name="Nakagawa J."/>
            <person name="Kanekatsu T."/>
            <person name="Kanesaki Y."/>
            <person name="Suzuki T."/>
        </authorList>
    </citation>
    <scope>NUCLEOTIDE SEQUENCE [LARGE SCALE GENOMIC DNA]</scope>
    <source>
        <strain evidence="4">Heshi-B3</strain>
    </source>
</reference>
<proteinExistence type="predicted"/>
<accession>A0A0U9HH17</accession>
<name>A0A0U9HH17_9BACI</name>
<keyword evidence="1" id="KW-1133">Transmembrane helix</keyword>
<feature type="transmembrane region" description="Helical" evidence="1">
    <location>
        <begin position="47"/>
        <end position="65"/>
    </location>
</feature>
<keyword evidence="1" id="KW-0812">Transmembrane</keyword>
<evidence type="ECO:0000256" key="1">
    <source>
        <dbReference type="SAM" id="Phobius"/>
    </source>
</evidence>
<dbReference type="Proteomes" id="UP000052946">
    <property type="component" value="Unassembled WGS sequence"/>
</dbReference>
<sequence length="503" mass="57601">MKEAKRHHPLQIAYDLWGFIKNTFFIIVILFVFQAGSDSWLVKYGRIAFLSLVAVTIIYFVFKWFTNKYTLTQTSFVLTEGVFSKKRKTVPYSKVQHAKRETKLFHRIFRVTSISFETSSQGDDSSVTFHVVTRAEATRLENQVSKQYAGVEDADQAVVDSVDETKPGSEVESEADLGRIVHFSPTKKEVIKASFTSLSFLAVIPILGSQVNKFDDILPNDQQAEGMVGFILDRWWLIALTIILIVCLLMIGGVIWTFLKYGKYEIASDNEKVYITKGVLEETAFSITKRNVQAIQIQQSFMKRILGLAEVKLVVAGALGDDGADVNSLYPFLPVKKAQQLVEEILPSYRLTDSMEFLPRESFWFRMLRPSWFWIIATGVLFFWKPDLFGLSEYWWAFSLILLVLIVMSRILDYKHTRYTINDTFIQLKTGGFGTNLFLSKRSSVIEVGVSRNIIQKKLGLASLATVNRAKPVLHTTMDDVPEEWADEFLAWYQDRNQEIELK</sequence>
<dbReference type="RefSeq" id="WP_058950305.1">
    <property type="nucleotide sequence ID" value="NZ_BBXV01000024.1"/>
</dbReference>
<dbReference type="OrthoDB" id="2317554at2"/>
<dbReference type="AlphaFoldDB" id="A0A0U9HH17"/>
<protein>
    <submittedName>
        <fullName evidence="3">Bacterial membrane flanked domain protein</fullName>
    </submittedName>
</protein>
<evidence type="ECO:0000313" key="3">
    <source>
        <dbReference type="EMBL" id="GAQ18220.1"/>
    </source>
</evidence>
<feature type="domain" description="YdbS-like PH" evidence="2">
    <location>
        <begin position="414"/>
        <end position="493"/>
    </location>
</feature>
<dbReference type="PIRSF" id="PIRSF026631">
    <property type="entry name" value="UCP026631"/>
    <property type="match status" value="1"/>
</dbReference>
<feature type="transmembrane region" description="Helical" evidence="1">
    <location>
        <begin position="394"/>
        <end position="412"/>
    </location>
</feature>
<keyword evidence="1" id="KW-0472">Membrane</keyword>
<evidence type="ECO:0000313" key="4">
    <source>
        <dbReference type="Proteomes" id="UP000052946"/>
    </source>
</evidence>
<feature type="transmembrane region" description="Helical" evidence="1">
    <location>
        <begin position="12"/>
        <end position="35"/>
    </location>
</feature>
<feature type="transmembrane region" description="Helical" evidence="1">
    <location>
        <begin position="235"/>
        <end position="259"/>
    </location>
</feature>
<feature type="transmembrane region" description="Helical" evidence="1">
    <location>
        <begin position="363"/>
        <end position="382"/>
    </location>
</feature>
<gene>
    <name evidence="3" type="ORF">OPHB3_2159</name>
</gene>
<comment type="caution">
    <text evidence="3">The sequence shown here is derived from an EMBL/GenBank/DDBJ whole genome shotgun (WGS) entry which is preliminary data.</text>
</comment>
<feature type="domain" description="YdbS-like PH" evidence="2">
    <location>
        <begin position="64"/>
        <end position="143"/>
    </location>
</feature>
<dbReference type="InterPro" id="IPR014529">
    <property type="entry name" value="UCP026631"/>
</dbReference>
<dbReference type="InterPro" id="IPR005182">
    <property type="entry name" value="YdbS-like_PH"/>
</dbReference>
<dbReference type="PANTHER" id="PTHR34473">
    <property type="entry name" value="UPF0699 TRANSMEMBRANE PROTEIN YDBS"/>
    <property type="match status" value="1"/>
</dbReference>
<reference evidence="3 4" key="2">
    <citation type="journal article" date="2016" name="Genome Announc.">
        <title>Draft Genome Sequence of Oceanobacillus picturae Heshi-B3, Isolated from Fermented Rice Bran in a Traditional Japanese Seafood Dish.</title>
        <authorList>
            <person name="Akuzawa S."/>
            <person name="Nagaoka J."/>
            <person name="Kanekatsu M."/>
            <person name="Kanesaki Y."/>
            <person name="Suzuki T."/>
        </authorList>
    </citation>
    <scope>NUCLEOTIDE SEQUENCE [LARGE SCALE GENOMIC DNA]</scope>
    <source>
        <strain evidence="3 4">Heshi-B3</strain>
    </source>
</reference>
<organism evidence="3 4">
    <name type="scientific">Oceanobacillus picturae</name>
    <dbReference type="NCBI Taxonomy" id="171693"/>
    <lineage>
        <taxon>Bacteria</taxon>
        <taxon>Bacillati</taxon>
        <taxon>Bacillota</taxon>
        <taxon>Bacilli</taxon>
        <taxon>Bacillales</taxon>
        <taxon>Bacillaceae</taxon>
        <taxon>Oceanobacillus</taxon>
    </lineage>
</organism>